<dbReference type="PROSITE" id="PS50102">
    <property type="entry name" value="RRM"/>
    <property type="match status" value="2"/>
</dbReference>
<evidence type="ECO:0000256" key="3">
    <source>
        <dbReference type="SAM" id="MobiDB-lite"/>
    </source>
</evidence>
<feature type="domain" description="RRM" evidence="4">
    <location>
        <begin position="51"/>
        <end position="128"/>
    </location>
</feature>
<keyword evidence="1 2" id="KW-0694">RNA-binding</keyword>
<comment type="caution">
    <text evidence="5">The sequence shown here is derived from an EMBL/GenBank/DDBJ whole genome shotgun (WGS) entry which is preliminary data.</text>
</comment>
<dbReference type="SMART" id="SM00360">
    <property type="entry name" value="RRM"/>
    <property type="match status" value="2"/>
</dbReference>
<dbReference type="PANTHER" id="PTHR23003">
    <property type="entry name" value="RNA RECOGNITION MOTIF RRM DOMAIN CONTAINING PROTEIN"/>
    <property type="match status" value="1"/>
</dbReference>
<dbReference type="Proteomes" id="UP001491310">
    <property type="component" value="Unassembled WGS sequence"/>
</dbReference>
<keyword evidence="6" id="KW-1185">Reference proteome</keyword>
<dbReference type="InterPro" id="IPR000504">
    <property type="entry name" value="RRM_dom"/>
</dbReference>
<dbReference type="SUPFAM" id="SSF54928">
    <property type="entry name" value="RNA-binding domain, RBD"/>
    <property type="match status" value="2"/>
</dbReference>
<proteinExistence type="predicted"/>
<dbReference type="EMBL" id="JALJOT010000008">
    <property type="protein sequence ID" value="KAK9908424.1"/>
    <property type="molecule type" value="Genomic_DNA"/>
</dbReference>
<evidence type="ECO:0000313" key="6">
    <source>
        <dbReference type="Proteomes" id="UP001491310"/>
    </source>
</evidence>
<evidence type="ECO:0000259" key="4">
    <source>
        <dbReference type="PROSITE" id="PS50102"/>
    </source>
</evidence>
<feature type="region of interest" description="Disordered" evidence="3">
    <location>
        <begin position="132"/>
        <end position="181"/>
    </location>
</feature>
<evidence type="ECO:0000313" key="5">
    <source>
        <dbReference type="EMBL" id="KAK9908424.1"/>
    </source>
</evidence>
<evidence type="ECO:0000256" key="2">
    <source>
        <dbReference type="PROSITE-ProRule" id="PRU00176"/>
    </source>
</evidence>
<organism evidence="5 6">
    <name type="scientific">Coccomyxa subellipsoidea</name>
    <dbReference type="NCBI Taxonomy" id="248742"/>
    <lineage>
        <taxon>Eukaryota</taxon>
        <taxon>Viridiplantae</taxon>
        <taxon>Chlorophyta</taxon>
        <taxon>core chlorophytes</taxon>
        <taxon>Trebouxiophyceae</taxon>
        <taxon>Trebouxiophyceae incertae sedis</taxon>
        <taxon>Coccomyxaceae</taxon>
        <taxon>Coccomyxa</taxon>
    </lineage>
</organism>
<feature type="compositionally biased region" description="Basic and acidic residues" evidence="3">
    <location>
        <begin position="132"/>
        <end position="148"/>
    </location>
</feature>
<dbReference type="Pfam" id="PF00076">
    <property type="entry name" value="RRM_1"/>
    <property type="match status" value="2"/>
</dbReference>
<dbReference type="InterPro" id="IPR012677">
    <property type="entry name" value="Nucleotide-bd_a/b_plait_sf"/>
</dbReference>
<dbReference type="PANTHER" id="PTHR23003:SF3">
    <property type="entry name" value="FI21236P1-RELATED"/>
    <property type="match status" value="1"/>
</dbReference>
<dbReference type="InterPro" id="IPR050374">
    <property type="entry name" value="RRT5_SRSF_SR"/>
</dbReference>
<evidence type="ECO:0000256" key="1">
    <source>
        <dbReference type="ARBA" id="ARBA00022884"/>
    </source>
</evidence>
<reference evidence="5 6" key="1">
    <citation type="journal article" date="2024" name="Nat. Commun.">
        <title>Phylogenomics reveals the evolutionary origins of lichenization in chlorophyte algae.</title>
        <authorList>
            <person name="Puginier C."/>
            <person name="Libourel C."/>
            <person name="Otte J."/>
            <person name="Skaloud P."/>
            <person name="Haon M."/>
            <person name="Grisel S."/>
            <person name="Petersen M."/>
            <person name="Berrin J.G."/>
            <person name="Delaux P.M."/>
            <person name="Dal Grande F."/>
            <person name="Keller J."/>
        </authorList>
    </citation>
    <scope>NUCLEOTIDE SEQUENCE [LARGE SCALE GENOMIC DNA]</scope>
    <source>
        <strain evidence="5 6">SAG 216-7</strain>
    </source>
</reference>
<name>A0ABR2YN12_9CHLO</name>
<dbReference type="Gene3D" id="3.30.70.330">
    <property type="match status" value="2"/>
</dbReference>
<feature type="domain" description="RRM" evidence="4">
    <location>
        <begin position="182"/>
        <end position="259"/>
    </location>
</feature>
<accession>A0ABR2YN12</accession>
<dbReference type="CDD" id="cd00590">
    <property type="entry name" value="RRM_SF"/>
    <property type="match status" value="2"/>
</dbReference>
<gene>
    <name evidence="5" type="ORF">WJX75_007670</name>
</gene>
<dbReference type="InterPro" id="IPR035979">
    <property type="entry name" value="RBD_domain_sf"/>
</dbReference>
<sequence>MFWRHALSGDDVALSFQTEALGSQEDERRRSVEKDRMAEEADMQSVMRIGKRCFVGNLAWKTSWQDLKDKFREIGTVVYANVVRDDAGRSKGWGIVEFETPEEAVAAVNTFNGEEIAGRKILVREDREDRDVKQYNKDHGIEKPEGARPPRRSRRGPAQQGQHGAKVNGDHSNEPLQEPSGLQVVVQGIPWKYRDEDLAALFEDCAVPEEAKVVISKDGRSRGYGTVRFNSREDSDKAVRELHGTELEGRTLTVKLDKFA</sequence>
<protein>
    <recommendedName>
        <fullName evidence="4">RRM domain-containing protein</fullName>
    </recommendedName>
</protein>